<dbReference type="Proteomes" id="UP001500037">
    <property type="component" value="Unassembled WGS sequence"/>
</dbReference>
<comment type="caution">
    <text evidence="2">The sequence shown here is derived from an EMBL/GenBank/DDBJ whole genome shotgun (WGS) entry which is preliminary data.</text>
</comment>
<feature type="region of interest" description="Disordered" evidence="1">
    <location>
        <begin position="113"/>
        <end position="162"/>
    </location>
</feature>
<feature type="compositionally biased region" description="Low complexity" evidence="1">
    <location>
        <begin position="33"/>
        <end position="45"/>
    </location>
</feature>
<evidence type="ECO:0000256" key="1">
    <source>
        <dbReference type="SAM" id="MobiDB-lite"/>
    </source>
</evidence>
<organism evidence="2 3">
    <name type="scientific">Kitasatospora nipponensis</name>
    <dbReference type="NCBI Taxonomy" id="258049"/>
    <lineage>
        <taxon>Bacteria</taxon>
        <taxon>Bacillati</taxon>
        <taxon>Actinomycetota</taxon>
        <taxon>Actinomycetes</taxon>
        <taxon>Kitasatosporales</taxon>
        <taxon>Streptomycetaceae</taxon>
        <taxon>Kitasatospora</taxon>
    </lineage>
</organism>
<feature type="region of interest" description="Disordered" evidence="1">
    <location>
        <begin position="1"/>
        <end position="75"/>
    </location>
</feature>
<evidence type="ECO:0000313" key="3">
    <source>
        <dbReference type="Proteomes" id="UP001500037"/>
    </source>
</evidence>
<proteinExistence type="predicted"/>
<accession>A0ABP4H8Y0</accession>
<keyword evidence="3" id="KW-1185">Reference proteome</keyword>
<feature type="compositionally biased region" description="Pro residues" evidence="1">
    <location>
        <begin position="46"/>
        <end position="62"/>
    </location>
</feature>
<reference evidence="3" key="1">
    <citation type="journal article" date="2019" name="Int. J. Syst. Evol. Microbiol.">
        <title>The Global Catalogue of Microorganisms (GCM) 10K type strain sequencing project: providing services to taxonomists for standard genome sequencing and annotation.</title>
        <authorList>
            <consortium name="The Broad Institute Genomics Platform"/>
            <consortium name="The Broad Institute Genome Sequencing Center for Infectious Disease"/>
            <person name="Wu L."/>
            <person name="Ma J."/>
        </authorList>
    </citation>
    <scope>NUCLEOTIDE SEQUENCE [LARGE SCALE GENOMIC DNA]</scope>
    <source>
        <strain evidence="3">JCM 13004</strain>
    </source>
</reference>
<name>A0ABP4H8Y0_9ACTN</name>
<gene>
    <name evidence="2" type="ORF">GCM10009665_48510</name>
</gene>
<sequence length="325" mass="33216">MSAPDPAADPAPPLVAPDAVAAPVPAPQPVSAPEPELAPQAGAQPQLPPPGPQPQLPQPGLPFAPEFAPQPARRRPRALTVTLATLGLLAVTAASATVTVAVGKPDHVRTAAAPAVATPTATASPSAAATPSPAPTSAAPVPLPSLTLAPAPSSTVHGTVSGSTHGGDLRYFLVPIPDGGESYGSPDGTALTMDDLAKEYSKSTDIAGILASYSYKEAADRQYRTADGQMEVTSRLMRFATRDDARQFAQAATFSKGDPVDVAGDGEAKGYVFKPEQQAFTGELIGVSYVGDVEYEVTVDVKGDPDKALLADAMKRQRDRLATGG</sequence>
<dbReference type="EMBL" id="BAAALF010000098">
    <property type="protein sequence ID" value="GAA1252065.1"/>
    <property type="molecule type" value="Genomic_DNA"/>
</dbReference>
<evidence type="ECO:0000313" key="2">
    <source>
        <dbReference type="EMBL" id="GAA1252065.1"/>
    </source>
</evidence>
<protein>
    <submittedName>
        <fullName evidence="2">Uncharacterized protein</fullName>
    </submittedName>
</protein>